<keyword evidence="3" id="KW-0862">Zinc</keyword>
<dbReference type="RefSeq" id="XP_010246455.1">
    <property type="nucleotide sequence ID" value="XM_010248153.2"/>
</dbReference>
<evidence type="ECO:0000259" key="6">
    <source>
        <dbReference type="PROSITE" id="PS51292"/>
    </source>
</evidence>
<keyword evidence="7" id="KW-1185">Reference proteome</keyword>
<evidence type="ECO:0000256" key="1">
    <source>
        <dbReference type="ARBA" id="ARBA00022723"/>
    </source>
</evidence>
<dbReference type="InterPro" id="IPR011016">
    <property type="entry name" value="Znf_RING-CH"/>
</dbReference>
<dbReference type="eggNOG" id="KOG1609">
    <property type="taxonomic scope" value="Eukaryota"/>
</dbReference>
<name>A0A1U7Z2V9_NELNU</name>
<evidence type="ECO:0000256" key="3">
    <source>
        <dbReference type="ARBA" id="ARBA00022833"/>
    </source>
</evidence>
<dbReference type="KEGG" id="nnu:104589735"/>
<keyword evidence="1" id="KW-0479">Metal-binding</keyword>
<gene>
    <name evidence="8 9" type="primary">LOC104589735</name>
</gene>
<keyword evidence="2" id="KW-0863">Zinc-finger</keyword>
<evidence type="ECO:0000313" key="9">
    <source>
        <dbReference type="RefSeq" id="XP_010246455.1"/>
    </source>
</evidence>
<accession>A0A1U7Z2V9</accession>
<evidence type="ECO:0000256" key="2">
    <source>
        <dbReference type="ARBA" id="ARBA00022771"/>
    </source>
</evidence>
<feature type="compositionally biased region" description="Polar residues" evidence="4">
    <location>
        <begin position="47"/>
        <end position="58"/>
    </location>
</feature>
<feature type="compositionally biased region" description="Basic and acidic residues" evidence="4">
    <location>
        <begin position="1"/>
        <end position="10"/>
    </location>
</feature>
<evidence type="ECO:0000256" key="4">
    <source>
        <dbReference type="SAM" id="MobiDB-lite"/>
    </source>
</evidence>
<dbReference type="OMA" id="IHLGCEC"/>
<dbReference type="PROSITE" id="PS51292">
    <property type="entry name" value="ZF_RING_CH"/>
    <property type="match status" value="1"/>
</dbReference>
<feature type="compositionally biased region" description="Low complexity" evidence="4">
    <location>
        <begin position="32"/>
        <end position="43"/>
    </location>
</feature>
<sequence length="249" mass="27056">MGDAIRDRQGAVENSSSKPTDPASSQTAIVIAAAEGESVSGEGEYSKTSLGQTDPAPSQTVIVIAPAEGESVRGESGYSKTKANVLETSKVSTEERRTKAPEAEKHACVVDIKCGDGELSSENWEGEKVCRICHLSSGFDHPAEVSDLITLGCGCKSELGIAHRHCAEAWFKLRGNRCCEICGETAKNVTGVGDNRFMDEWNERRFRSSSTNSSSRGRGCWRGQPFCNFLMACLVIAFILPWFFRVNMF</sequence>
<protein>
    <submittedName>
        <fullName evidence="8 9">Uncharacterized protein LOC104589735</fullName>
    </submittedName>
</protein>
<dbReference type="SUPFAM" id="SSF57850">
    <property type="entry name" value="RING/U-box"/>
    <property type="match status" value="1"/>
</dbReference>
<dbReference type="Pfam" id="PF12906">
    <property type="entry name" value="RINGv"/>
    <property type="match status" value="1"/>
</dbReference>
<dbReference type="Proteomes" id="UP000189703">
    <property type="component" value="Unplaced"/>
</dbReference>
<dbReference type="PANTHER" id="PTHR46214">
    <property type="entry name" value="ZINC FINGER, RING-CH-TYPE"/>
    <property type="match status" value="1"/>
</dbReference>
<feature type="region of interest" description="Disordered" evidence="4">
    <location>
        <begin position="1"/>
        <end position="58"/>
    </location>
</feature>
<feature type="compositionally biased region" description="Polar residues" evidence="4">
    <location>
        <begin position="12"/>
        <end position="28"/>
    </location>
</feature>
<dbReference type="GO" id="GO:0008270">
    <property type="term" value="F:zinc ion binding"/>
    <property type="evidence" value="ECO:0007669"/>
    <property type="project" value="UniProtKB-KW"/>
</dbReference>
<feature type="transmembrane region" description="Helical" evidence="5">
    <location>
        <begin position="226"/>
        <end position="244"/>
    </location>
</feature>
<dbReference type="SMART" id="SM00744">
    <property type="entry name" value="RINGv"/>
    <property type="match status" value="1"/>
</dbReference>
<evidence type="ECO:0000313" key="7">
    <source>
        <dbReference type="Proteomes" id="UP000189703"/>
    </source>
</evidence>
<feature type="domain" description="RING-CH-type" evidence="6">
    <location>
        <begin position="122"/>
        <end position="189"/>
    </location>
</feature>
<reference evidence="8 9" key="1">
    <citation type="submission" date="2025-04" db="UniProtKB">
        <authorList>
            <consortium name="RefSeq"/>
        </authorList>
    </citation>
    <scope>IDENTIFICATION</scope>
</reference>
<dbReference type="InterPro" id="IPR013083">
    <property type="entry name" value="Znf_RING/FYVE/PHD"/>
</dbReference>
<proteinExistence type="predicted"/>
<dbReference type="OrthoDB" id="1734943at2759"/>
<keyword evidence="5" id="KW-0472">Membrane</keyword>
<dbReference type="PANTHER" id="PTHR46214:SF8">
    <property type="entry name" value="RING_FYVE_PHD ZINC FINGER SUPERFAMILY PROTEIN"/>
    <property type="match status" value="1"/>
</dbReference>
<evidence type="ECO:0000313" key="8">
    <source>
        <dbReference type="RefSeq" id="XP_010246454.1"/>
    </source>
</evidence>
<dbReference type="AlphaFoldDB" id="A0A1U7Z2V9"/>
<dbReference type="GeneID" id="104589735"/>
<keyword evidence="5" id="KW-1133">Transmembrane helix</keyword>
<organism evidence="7 8">
    <name type="scientific">Nelumbo nucifera</name>
    <name type="common">Sacred lotus</name>
    <dbReference type="NCBI Taxonomy" id="4432"/>
    <lineage>
        <taxon>Eukaryota</taxon>
        <taxon>Viridiplantae</taxon>
        <taxon>Streptophyta</taxon>
        <taxon>Embryophyta</taxon>
        <taxon>Tracheophyta</taxon>
        <taxon>Spermatophyta</taxon>
        <taxon>Magnoliopsida</taxon>
        <taxon>Proteales</taxon>
        <taxon>Nelumbonaceae</taxon>
        <taxon>Nelumbo</taxon>
    </lineage>
</organism>
<evidence type="ECO:0000256" key="5">
    <source>
        <dbReference type="SAM" id="Phobius"/>
    </source>
</evidence>
<dbReference type="Gene3D" id="3.30.40.10">
    <property type="entry name" value="Zinc/RING finger domain, C3HC4 (zinc finger)"/>
    <property type="match status" value="1"/>
</dbReference>
<dbReference type="RefSeq" id="XP_010246454.1">
    <property type="nucleotide sequence ID" value="XM_010248152.2"/>
</dbReference>
<keyword evidence="5" id="KW-0812">Transmembrane</keyword>